<gene>
    <name evidence="2" type="ORF">GCM10010345_85550</name>
</gene>
<feature type="compositionally biased region" description="Low complexity" evidence="1">
    <location>
        <begin position="209"/>
        <end position="228"/>
    </location>
</feature>
<keyword evidence="3" id="KW-1185">Reference proteome</keyword>
<dbReference type="InterPro" id="IPR022385">
    <property type="entry name" value="Rhs_assc_core"/>
</dbReference>
<evidence type="ECO:0000313" key="3">
    <source>
        <dbReference type="Proteomes" id="UP000653644"/>
    </source>
</evidence>
<evidence type="ECO:0008006" key="4">
    <source>
        <dbReference type="Google" id="ProtNLM"/>
    </source>
</evidence>
<evidence type="ECO:0000256" key="1">
    <source>
        <dbReference type="SAM" id="MobiDB-lite"/>
    </source>
</evidence>
<proteinExistence type="predicted"/>
<dbReference type="Proteomes" id="UP000653644">
    <property type="component" value="Unassembled WGS sequence"/>
</dbReference>
<name>A0ABQ3DA33_9ACTN</name>
<reference evidence="3" key="1">
    <citation type="journal article" date="2019" name="Int. J. Syst. Evol. Microbiol.">
        <title>The Global Catalogue of Microorganisms (GCM) 10K type strain sequencing project: providing services to taxonomists for standard genome sequencing and annotation.</title>
        <authorList>
            <consortium name="The Broad Institute Genomics Platform"/>
            <consortium name="The Broad Institute Genome Sequencing Center for Infectious Disease"/>
            <person name="Wu L."/>
            <person name="Ma J."/>
        </authorList>
    </citation>
    <scope>NUCLEOTIDE SEQUENCE [LARGE SCALE GENOMIC DNA]</scope>
    <source>
        <strain evidence="3">JCM 4733</strain>
    </source>
</reference>
<organism evidence="2 3">
    <name type="scientific">Streptomyces canarius</name>
    <dbReference type="NCBI Taxonomy" id="285453"/>
    <lineage>
        <taxon>Bacteria</taxon>
        <taxon>Bacillati</taxon>
        <taxon>Actinomycetota</taxon>
        <taxon>Actinomycetes</taxon>
        <taxon>Kitasatosporales</taxon>
        <taxon>Streptomycetaceae</taxon>
        <taxon>Streptomyces</taxon>
    </lineage>
</organism>
<dbReference type="NCBIfam" id="TIGR03696">
    <property type="entry name" value="Rhs_assc_core"/>
    <property type="match status" value="1"/>
</dbReference>
<feature type="compositionally biased region" description="Low complexity" evidence="1">
    <location>
        <begin position="242"/>
        <end position="268"/>
    </location>
</feature>
<feature type="region of interest" description="Disordered" evidence="1">
    <location>
        <begin position="197"/>
        <end position="268"/>
    </location>
</feature>
<dbReference type="Gene3D" id="2.180.10.10">
    <property type="entry name" value="RHS repeat-associated core"/>
    <property type="match status" value="1"/>
</dbReference>
<dbReference type="EMBL" id="BMVN01000066">
    <property type="protein sequence ID" value="GHA68803.1"/>
    <property type="molecule type" value="Genomic_DNA"/>
</dbReference>
<sequence length="268" mass="28068">MKPRSSGLCPIFPAFGRGRRCSADTSGNWTQTASKLNHYDSDNPRWTVEDTATGTLTRNVDGLDGNLAATTNKSGGTVLTLSDLHGDTALQLPADSSVAPTVLDYDEYGNPRAGQDTVRYGWLGGKQRSSETLTGLTLMGVRLYDPATGRFLSTDPVPGGSANAYKYCNGDPVNQFDLDGQWSWRKLAPDRSLCWQTAPTRAPAPPSAPRTTTTANSPSTTSTSTATTLDSEPPVNAPSPDSSPGASCAGHAPPPAASAAPSKPSTCY</sequence>
<dbReference type="PANTHER" id="PTHR32305:SF15">
    <property type="entry name" value="PROTEIN RHSA-RELATED"/>
    <property type="match status" value="1"/>
</dbReference>
<protein>
    <recommendedName>
        <fullName evidence="4">RHS repeat-associated core domain-containing protein</fullName>
    </recommendedName>
</protein>
<dbReference type="PANTHER" id="PTHR32305">
    <property type="match status" value="1"/>
</dbReference>
<dbReference type="InterPro" id="IPR050708">
    <property type="entry name" value="T6SS_VgrG/RHS"/>
</dbReference>
<comment type="caution">
    <text evidence="2">The sequence shown here is derived from an EMBL/GenBank/DDBJ whole genome shotgun (WGS) entry which is preliminary data.</text>
</comment>
<accession>A0ABQ3DA33</accession>
<evidence type="ECO:0000313" key="2">
    <source>
        <dbReference type="EMBL" id="GHA68803.1"/>
    </source>
</evidence>